<evidence type="ECO:0000259" key="2">
    <source>
        <dbReference type="PROSITE" id="PS51462"/>
    </source>
</evidence>
<dbReference type="Proteomes" id="UP001642484">
    <property type="component" value="Unassembled WGS sequence"/>
</dbReference>
<feature type="domain" description="Nudix hydrolase" evidence="2">
    <location>
        <begin position="56"/>
        <end position="173"/>
    </location>
</feature>
<dbReference type="EMBL" id="CAXAMN010002224">
    <property type="protein sequence ID" value="CAK8998396.1"/>
    <property type="molecule type" value="Genomic_DNA"/>
</dbReference>
<gene>
    <name evidence="3" type="ORF">CCMP2556_LOCUS5229</name>
</gene>
<dbReference type="CDD" id="cd02883">
    <property type="entry name" value="NUDIX_Hydrolase"/>
    <property type="match status" value="1"/>
</dbReference>
<dbReference type="Pfam" id="PF00293">
    <property type="entry name" value="NUDIX"/>
    <property type="match status" value="1"/>
</dbReference>
<dbReference type="InterPro" id="IPR015797">
    <property type="entry name" value="NUDIX_hydrolase-like_dom_sf"/>
</dbReference>
<evidence type="ECO:0000313" key="3">
    <source>
        <dbReference type="EMBL" id="CAK8998396.1"/>
    </source>
</evidence>
<keyword evidence="4" id="KW-1185">Reference proteome</keyword>
<dbReference type="SUPFAM" id="SSF55811">
    <property type="entry name" value="Nudix"/>
    <property type="match status" value="1"/>
</dbReference>
<dbReference type="PROSITE" id="PS51462">
    <property type="entry name" value="NUDIX"/>
    <property type="match status" value="1"/>
</dbReference>
<dbReference type="InterPro" id="IPR020084">
    <property type="entry name" value="NUDIX_hydrolase_CS"/>
</dbReference>
<evidence type="ECO:0000256" key="1">
    <source>
        <dbReference type="ARBA" id="ARBA00022801"/>
    </source>
</evidence>
<dbReference type="InterPro" id="IPR000086">
    <property type="entry name" value="NUDIX_hydrolase_dom"/>
</dbReference>
<protein>
    <recommendedName>
        <fullName evidence="2">Nudix hydrolase domain-containing protein</fullName>
    </recommendedName>
</protein>
<reference evidence="3 4" key="1">
    <citation type="submission" date="2024-02" db="EMBL/GenBank/DDBJ databases">
        <authorList>
            <person name="Chen Y."/>
            <person name="Shah S."/>
            <person name="Dougan E. K."/>
            <person name="Thang M."/>
            <person name="Chan C."/>
        </authorList>
    </citation>
    <scope>NUCLEOTIDE SEQUENCE [LARGE SCALE GENOMIC DNA]</scope>
</reference>
<comment type="caution">
    <text evidence="3">The sequence shown here is derived from an EMBL/GenBank/DDBJ whole genome shotgun (WGS) entry which is preliminary data.</text>
</comment>
<sequence>MLQLLCFAPRPVRSRSVTSPGPTRDTHCEAPRFFGRRFFPLVAQLAVVAATAHQDAPPSHAGCFVSNGTTMLAVKLTYDGYLFDIPGGRTDGHEPAQRTAERETFEESGYQVSIGELLATVRGGFNIYKCYLQDSIPHKGPDHEVSLVKWMDASEIEGHLQHHEWRFQDDQARFYLDWLQGNNGQHRRLLVA</sequence>
<evidence type="ECO:0000313" key="4">
    <source>
        <dbReference type="Proteomes" id="UP001642484"/>
    </source>
</evidence>
<dbReference type="PROSITE" id="PS00893">
    <property type="entry name" value="NUDIX_BOX"/>
    <property type="match status" value="1"/>
</dbReference>
<keyword evidence="1" id="KW-0378">Hydrolase</keyword>
<organism evidence="3 4">
    <name type="scientific">Durusdinium trenchii</name>
    <dbReference type="NCBI Taxonomy" id="1381693"/>
    <lineage>
        <taxon>Eukaryota</taxon>
        <taxon>Sar</taxon>
        <taxon>Alveolata</taxon>
        <taxon>Dinophyceae</taxon>
        <taxon>Suessiales</taxon>
        <taxon>Symbiodiniaceae</taxon>
        <taxon>Durusdinium</taxon>
    </lineage>
</organism>
<proteinExistence type="predicted"/>
<name>A0ABP0I747_9DINO</name>
<dbReference type="Gene3D" id="3.90.79.10">
    <property type="entry name" value="Nucleoside Triphosphate Pyrophosphohydrolase"/>
    <property type="match status" value="1"/>
</dbReference>
<accession>A0ABP0I747</accession>